<dbReference type="PANTHER" id="PTHR48025:SF1">
    <property type="entry name" value="RRM DOMAIN-CONTAINING PROTEIN"/>
    <property type="match status" value="1"/>
</dbReference>
<evidence type="ECO:0000313" key="4">
    <source>
        <dbReference type="EMBL" id="GHB65855.1"/>
    </source>
</evidence>
<evidence type="ECO:0000313" key="5">
    <source>
        <dbReference type="Proteomes" id="UP000598271"/>
    </source>
</evidence>
<evidence type="ECO:0000256" key="1">
    <source>
        <dbReference type="ARBA" id="ARBA00022884"/>
    </source>
</evidence>
<feature type="compositionally biased region" description="Basic and acidic residues" evidence="2">
    <location>
        <begin position="78"/>
        <end position="93"/>
    </location>
</feature>
<dbReference type="InterPro" id="IPR000504">
    <property type="entry name" value="RRM_dom"/>
</dbReference>
<dbReference type="AlphaFoldDB" id="A0A8J3G9U7"/>
<dbReference type="InterPro" id="IPR035979">
    <property type="entry name" value="RBD_domain_sf"/>
</dbReference>
<dbReference type="SUPFAM" id="SSF54928">
    <property type="entry name" value="RNA-binding domain, RBD"/>
    <property type="match status" value="1"/>
</dbReference>
<feature type="region of interest" description="Disordered" evidence="2">
    <location>
        <begin position="73"/>
        <end position="137"/>
    </location>
</feature>
<feature type="domain" description="RRM" evidence="3">
    <location>
        <begin position="1"/>
        <end position="79"/>
    </location>
</feature>
<feature type="compositionally biased region" description="Basic and acidic residues" evidence="2">
    <location>
        <begin position="102"/>
        <end position="111"/>
    </location>
</feature>
<dbReference type="EMBL" id="BMXF01000001">
    <property type="protein sequence ID" value="GHB65855.1"/>
    <property type="molecule type" value="Genomic_DNA"/>
</dbReference>
<organism evidence="4 5">
    <name type="scientific">Persicitalea jodogahamensis</name>
    <dbReference type="NCBI Taxonomy" id="402147"/>
    <lineage>
        <taxon>Bacteria</taxon>
        <taxon>Pseudomonadati</taxon>
        <taxon>Bacteroidota</taxon>
        <taxon>Cytophagia</taxon>
        <taxon>Cytophagales</taxon>
        <taxon>Spirosomataceae</taxon>
        <taxon>Persicitalea</taxon>
    </lineage>
</organism>
<dbReference type="PROSITE" id="PS50102">
    <property type="entry name" value="RRM"/>
    <property type="match status" value="1"/>
</dbReference>
<dbReference type="InterPro" id="IPR050502">
    <property type="entry name" value="Euk_RNA-bind_prot"/>
</dbReference>
<keyword evidence="1" id="KW-0694">RNA-binding</keyword>
<comment type="caution">
    <text evidence="4">The sequence shown here is derived from an EMBL/GenBank/DDBJ whole genome shotgun (WGS) entry which is preliminary data.</text>
</comment>
<keyword evidence="5" id="KW-1185">Reference proteome</keyword>
<accession>A0A8J3G9U7</accession>
<dbReference type="GO" id="GO:0003729">
    <property type="term" value="F:mRNA binding"/>
    <property type="evidence" value="ECO:0007669"/>
    <property type="project" value="TreeGrafter"/>
</dbReference>
<sequence>MEIFVGNLPLALRKWELQEIFEKYGVVSSATVVIDYDTKQSKGYGFVKMPDRLQGLDAIASLHGREIDGVPLMVNETKFQRDEGRESSGRPEKPAPLPKGKFSNDRYDKSGGKKASASRKPDGGSTSFGKKNTFRKK</sequence>
<evidence type="ECO:0000259" key="3">
    <source>
        <dbReference type="PROSITE" id="PS50102"/>
    </source>
</evidence>
<protein>
    <recommendedName>
        <fullName evidence="3">RRM domain-containing protein</fullName>
    </recommendedName>
</protein>
<dbReference type="PANTHER" id="PTHR48025">
    <property type="entry name" value="OS02G0815200 PROTEIN"/>
    <property type="match status" value="1"/>
</dbReference>
<name>A0A8J3G9U7_9BACT</name>
<reference evidence="4 5" key="1">
    <citation type="journal article" date="2014" name="Int. J. Syst. Evol. Microbiol.">
        <title>Complete genome sequence of Corynebacterium casei LMG S-19264T (=DSM 44701T), isolated from a smear-ripened cheese.</title>
        <authorList>
            <consortium name="US DOE Joint Genome Institute (JGI-PGF)"/>
            <person name="Walter F."/>
            <person name="Albersmeier A."/>
            <person name="Kalinowski J."/>
            <person name="Ruckert C."/>
        </authorList>
    </citation>
    <scope>NUCLEOTIDE SEQUENCE [LARGE SCALE GENOMIC DNA]</scope>
    <source>
        <strain evidence="4 5">KCTC 12866</strain>
    </source>
</reference>
<dbReference type="SMART" id="SM00360">
    <property type="entry name" value="RRM"/>
    <property type="match status" value="1"/>
</dbReference>
<evidence type="ECO:0000256" key="2">
    <source>
        <dbReference type="SAM" id="MobiDB-lite"/>
    </source>
</evidence>
<dbReference type="Pfam" id="PF00076">
    <property type="entry name" value="RRM_1"/>
    <property type="match status" value="1"/>
</dbReference>
<dbReference type="RefSeq" id="WP_189564146.1">
    <property type="nucleotide sequence ID" value="NZ_BMXF01000001.1"/>
</dbReference>
<proteinExistence type="predicted"/>
<dbReference type="Gene3D" id="3.30.70.330">
    <property type="match status" value="1"/>
</dbReference>
<gene>
    <name evidence="4" type="ORF">GCM10007390_19960</name>
</gene>
<dbReference type="InterPro" id="IPR012677">
    <property type="entry name" value="Nucleotide-bd_a/b_plait_sf"/>
</dbReference>
<dbReference type="Proteomes" id="UP000598271">
    <property type="component" value="Unassembled WGS sequence"/>
</dbReference>